<dbReference type="Pfam" id="PF08768">
    <property type="entry name" value="THAP4_heme-bd"/>
    <property type="match status" value="1"/>
</dbReference>
<feature type="region of interest" description="Disordered" evidence="1">
    <location>
        <begin position="1"/>
        <end position="37"/>
    </location>
</feature>
<evidence type="ECO:0000259" key="2">
    <source>
        <dbReference type="Pfam" id="PF08768"/>
    </source>
</evidence>
<reference evidence="3" key="1">
    <citation type="submission" date="2018-06" db="EMBL/GenBank/DDBJ databases">
        <authorList>
            <person name="Zhirakovskaya E."/>
        </authorList>
    </citation>
    <scope>NUCLEOTIDE SEQUENCE</scope>
</reference>
<feature type="domain" description="THAP4-like heme-binding" evidence="2">
    <location>
        <begin position="8"/>
        <end position="186"/>
    </location>
</feature>
<accession>A0A3B1CLY0</accession>
<gene>
    <name evidence="3" type="ORF">MNBD_NITROSPINAE05-623</name>
</gene>
<dbReference type="InterPro" id="IPR014878">
    <property type="entry name" value="THAP4-like_heme-bd"/>
</dbReference>
<evidence type="ECO:0000313" key="3">
    <source>
        <dbReference type="EMBL" id="VAX31169.1"/>
    </source>
</evidence>
<proteinExistence type="predicted"/>
<dbReference type="InterPro" id="IPR012674">
    <property type="entry name" value="Calycin"/>
</dbReference>
<dbReference type="AlphaFoldDB" id="A0A3B1CLY0"/>
<dbReference type="SUPFAM" id="SSF50814">
    <property type="entry name" value="Lipocalins"/>
    <property type="match status" value="1"/>
</dbReference>
<dbReference type="Gene3D" id="2.40.128.20">
    <property type="match status" value="1"/>
</dbReference>
<name>A0A3B1CLY0_9ZZZZ</name>
<dbReference type="EMBL" id="UOGG01000144">
    <property type="protein sequence ID" value="VAX31169.1"/>
    <property type="molecule type" value="Genomic_DNA"/>
</dbReference>
<organism evidence="3">
    <name type="scientific">hydrothermal vent metagenome</name>
    <dbReference type="NCBI Taxonomy" id="652676"/>
    <lineage>
        <taxon>unclassified sequences</taxon>
        <taxon>metagenomes</taxon>
        <taxon>ecological metagenomes</taxon>
    </lineage>
</organism>
<protein>
    <recommendedName>
        <fullName evidence="2">THAP4-like heme-binding domain-containing protein</fullName>
    </recommendedName>
</protein>
<evidence type="ECO:0000256" key="1">
    <source>
        <dbReference type="SAM" id="MobiDB-lite"/>
    </source>
</evidence>
<sequence length="189" mass="21543">MDQKLTENLGPLAPLAGTWEGDKGDDIAPDDDPKETETNKYRESLVLEPFGPVNNHAQALYGLRYSTMAWRLGKDSPFHEELGYWLWDSAEKQVTRCFIVPRGIAVIAGGTVEPDAKEFNLSAHVGSETYGICSNLFLDREFKTVHYELKVTIHDNDRFSYEEDTQLRIKGQENTFHHIDKNTLQRQSP</sequence>